<keyword evidence="2" id="KW-1185">Reference proteome</keyword>
<evidence type="ECO:0000313" key="1">
    <source>
        <dbReference type="EMBL" id="QIR16473.1"/>
    </source>
</evidence>
<keyword evidence="1" id="KW-0614">Plasmid</keyword>
<geneLocation type="plasmid" evidence="1 2">
    <name>pPN3F2_1</name>
</geneLocation>
<dbReference type="KEGG" id="saes:HBH39_18550"/>
<evidence type="ECO:0000313" key="2">
    <source>
        <dbReference type="Proteomes" id="UP000502608"/>
    </source>
</evidence>
<dbReference type="RefSeq" id="WP_167680304.1">
    <property type="nucleotide sequence ID" value="NZ_CP050314.1"/>
</dbReference>
<sequence length="47" mass="5655">MWTYQAIRNEIKTVNDIQLQIERIDRKVKSMKRKQMIACTFAEKLAL</sequence>
<reference evidence="1 2" key="1">
    <citation type="submission" date="2020-03" db="EMBL/GenBank/DDBJ databases">
        <title>Complete genome sequence of Shewanella sp.</title>
        <authorList>
            <person name="Kim Y.-S."/>
            <person name="Kim S.-J."/>
            <person name="Jung H.-K."/>
            <person name="Kim K.-H."/>
        </authorList>
    </citation>
    <scope>NUCLEOTIDE SEQUENCE [LARGE SCALE GENOMIC DNA]</scope>
    <source>
        <strain evidence="1 2">PN3F2</strain>
        <plasmid evidence="1 2">pPN3F2_1</plasmid>
    </source>
</reference>
<proteinExistence type="predicted"/>
<organism evidence="1 2">
    <name type="scientific">Shewanella aestuarii</name>
    <dbReference type="NCBI Taxonomy" id="1028752"/>
    <lineage>
        <taxon>Bacteria</taxon>
        <taxon>Pseudomonadati</taxon>
        <taxon>Pseudomonadota</taxon>
        <taxon>Gammaproteobacteria</taxon>
        <taxon>Alteromonadales</taxon>
        <taxon>Shewanellaceae</taxon>
        <taxon>Shewanella</taxon>
    </lineage>
</organism>
<gene>
    <name evidence="1" type="ORF">HBH39_18550</name>
</gene>
<name>A0A6G9QQU5_9GAMM</name>
<dbReference type="Proteomes" id="UP000502608">
    <property type="component" value="Plasmid pPN3F2_1"/>
</dbReference>
<dbReference type="EMBL" id="CP050314">
    <property type="protein sequence ID" value="QIR16473.1"/>
    <property type="molecule type" value="Genomic_DNA"/>
</dbReference>
<protein>
    <submittedName>
        <fullName evidence="1">Uncharacterized protein</fullName>
    </submittedName>
</protein>
<dbReference type="AlphaFoldDB" id="A0A6G9QQU5"/>
<accession>A0A6G9QQU5</accession>